<sequence length="157" mass="16696">MAGLVADVIVVGHGLAGLVATHEIAAAGKTVLLIDQQGPQDFGGQAYWSFGGLFMVGTPEQRLCGIRDSRELAWQDWLGSAQFTDDDHWPRQWASSYVDFAAGEKRRWLRGLGWRAFRSPAGRNGAGAGRWAPATACPGSTSPGAPDPGWSRCSPAG</sequence>
<dbReference type="PANTHER" id="PTHR43260:SF1">
    <property type="entry name" value="KSDD-LIKE STEROID DEHYDROGENASE RV0785"/>
    <property type="match status" value="1"/>
</dbReference>
<gene>
    <name evidence="5" type="ORF">MMUR_27500</name>
</gene>
<keyword evidence="2" id="KW-0560">Oxidoreductase</keyword>
<organism evidence="5 6">
    <name type="scientific">Mycolicibacterium murale</name>
    <dbReference type="NCBI Taxonomy" id="182220"/>
    <lineage>
        <taxon>Bacteria</taxon>
        <taxon>Bacillati</taxon>
        <taxon>Actinomycetota</taxon>
        <taxon>Actinomycetes</taxon>
        <taxon>Mycobacteriales</taxon>
        <taxon>Mycobacteriaceae</taxon>
        <taxon>Mycolicibacterium</taxon>
    </lineage>
</organism>
<keyword evidence="6" id="KW-1185">Reference proteome</keyword>
<dbReference type="SUPFAM" id="SSF51905">
    <property type="entry name" value="FAD/NAD(P)-binding domain"/>
    <property type="match status" value="1"/>
</dbReference>
<accession>A0A7I9WLR2</accession>
<dbReference type="InterPro" id="IPR003953">
    <property type="entry name" value="FAD-dep_OxRdtase_2_FAD-bd"/>
</dbReference>
<keyword evidence="1" id="KW-0285">Flavoprotein</keyword>
<evidence type="ECO:0000256" key="2">
    <source>
        <dbReference type="ARBA" id="ARBA00023002"/>
    </source>
</evidence>
<name>A0A7I9WLR2_9MYCO</name>
<dbReference type="Pfam" id="PF00890">
    <property type="entry name" value="FAD_binding_2"/>
    <property type="match status" value="1"/>
</dbReference>
<feature type="region of interest" description="Disordered" evidence="3">
    <location>
        <begin position="123"/>
        <end position="157"/>
    </location>
</feature>
<dbReference type="EMBL" id="BLKT01000003">
    <property type="protein sequence ID" value="GFG58614.1"/>
    <property type="molecule type" value="Genomic_DNA"/>
</dbReference>
<evidence type="ECO:0000313" key="5">
    <source>
        <dbReference type="EMBL" id="GFG58614.1"/>
    </source>
</evidence>
<dbReference type="GO" id="GO:0016627">
    <property type="term" value="F:oxidoreductase activity, acting on the CH-CH group of donors"/>
    <property type="evidence" value="ECO:0007669"/>
    <property type="project" value="InterPro"/>
</dbReference>
<protein>
    <recommendedName>
        <fullName evidence="4">FAD-dependent oxidoreductase 2 FAD-binding domain-containing protein</fullName>
    </recommendedName>
</protein>
<comment type="caution">
    <text evidence="5">The sequence shown here is derived from an EMBL/GenBank/DDBJ whole genome shotgun (WGS) entry which is preliminary data.</text>
</comment>
<reference evidence="5 6" key="1">
    <citation type="journal article" date="2019" name="Emerg. Microbes Infect.">
        <title>Comprehensive subspecies identification of 175 nontuberculous mycobacteria species based on 7547 genomic profiles.</title>
        <authorList>
            <person name="Matsumoto Y."/>
            <person name="Kinjo T."/>
            <person name="Motooka D."/>
            <person name="Nabeya D."/>
            <person name="Jung N."/>
            <person name="Uechi K."/>
            <person name="Horii T."/>
            <person name="Iida T."/>
            <person name="Fujita J."/>
            <person name="Nakamura S."/>
        </authorList>
    </citation>
    <scope>NUCLEOTIDE SEQUENCE [LARGE SCALE GENOMIC DNA]</scope>
    <source>
        <strain evidence="5 6">JCM 13392</strain>
    </source>
</reference>
<dbReference type="Gene3D" id="3.50.50.60">
    <property type="entry name" value="FAD/NAD(P)-binding domain"/>
    <property type="match status" value="1"/>
</dbReference>
<evidence type="ECO:0000256" key="1">
    <source>
        <dbReference type="ARBA" id="ARBA00022630"/>
    </source>
</evidence>
<evidence type="ECO:0000256" key="3">
    <source>
        <dbReference type="SAM" id="MobiDB-lite"/>
    </source>
</evidence>
<dbReference type="InterPro" id="IPR036188">
    <property type="entry name" value="FAD/NAD-bd_sf"/>
</dbReference>
<evidence type="ECO:0000259" key="4">
    <source>
        <dbReference type="Pfam" id="PF00890"/>
    </source>
</evidence>
<dbReference type="InterPro" id="IPR014614">
    <property type="entry name" value="KsdD_DH"/>
</dbReference>
<dbReference type="AlphaFoldDB" id="A0A7I9WLR2"/>
<dbReference type="Proteomes" id="UP000465241">
    <property type="component" value="Unassembled WGS sequence"/>
</dbReference>
<evidence type="ECO:0000313" key="6">
    <source>
        <dbReference type="Proteomes" id="UP000465241"/>
    </source>
</evidence>
<feature type="domain" description="FAD-dependent oxidoreductase 2 FAD-binding" evidence="4">
    <location>
        <begin position="7"/>
        <end position="130"/>
    </location>
</feature>
<proteinExistence type="predicted"/>
<dbReference type="PANTHER" id="PTHR43260">
    <property type="entry name" value="3-KETOSTEROID-DELTA-1-DEHYDROGENASE"/>
    <property type="match status" value="1"/>
</dbReference>